<dbReference type="SMART" id="SM00320">
    <property type="entry name" value="WD40"/>
    <property type="match status" value="6"/>
</dbReference>
<gene>
    <name evidence="4" type="ORF">FRUB_09103</name>
</gene>
<dbReference type="InterPro" id="IPR011047">
    <property type="entry name" value="Quinoprotein_ADH-like_sf"/>
</dbReference>
<proteinExistence type="predicted"/>
<evidence type="ECO:0000256" key="2">
    <source>
        <dbReference type="ARBA" id="ARBA00022737"/>
    </source>
</evidence>
<keyword evidence="2" id="KW-0677">Repeat</keyword>
<evidence type="ECO:0000256" key="1">
    <source>
        <dbReference type="ARBA" id="ARBA00022574"/>
    </source>
</evidence>
<dbReference type="PROSITE" id="PS50082">
    <property type="entry name" value="WD_REPEATS_2"/>
    <property type="match status" value="2"/>
</dbReference>
<dbReference type="Proteomes" id="UP000214646">
    <property type="component" value="Unassembled WGS sequence"/>
</dbReference>
<feature type="repeat" description="WD" evidence="3">
    <location>
        <begin position="263"/>
        <end position="304"/>
    </location>
</feature>
<evidence type="ECO:0000313" key="5">
    <source>
        <dbReference type="Proteomes" id="UP000214646"/>
    </source>
</evidence>
<name>A0A225D4N5_9BACT</name>
<accession>A0A225D4N5</accession>
<keyword evidence="1 3" id="KW-0853">WD repeat</keyword>
<dbReference type="InterPro" id="IPR001680">
    <property type="entry name" value="WD40_rpt"/>
</dbReference>
<organism evidence="4 5">
    <name type="scientific">Fimbriiglobus ruber</name>
    <dbReference type="NCBI Taxonomy" id="1908690"/>
    <lineage>
        <taxon>Bacteria</taxon>
        <taxon>Pseudomonadati</taxon>
        <taxon>Planctomycetota</taxon>
        <taxon>Planctomycetia</taxon>
        <taxon>Gemmatales</taxon>
        <taxon>Gemmataceae</taxon>
        <taxon>Fimbriiglobus</taxon>
    </lineage>
</organism>
<dbReference type="InterPro" id="IPR050349">
    <property type="entry name" value="WD_LIS1/nudF_dynein_reg"/>
</dbReference>
<dbReference type="PROSITE" id="PS50294">
    <property type="entry name" value="WD_REPEATS_REGION"/>
    <property type="match status" value="1"/>
</dbReference>
<dbReference type="Pfam" id="PF00400">
    <property type="entry name" value="WD40"/>
    <property type="match status" value="3"/>
</dbReference>
<evidence type="ECO:0000313" key="4">
    <source>
        <dbReference type="EMBL" id="OWK36540.1"/>
    </source>
</evidence>
<protein>
    <submittedName>
        <fullName evidence="4">High-affnity carbon uptake protein Hat/HatR</fullName>
    </submittedName>
</protein>
<dbReference type="RefSeq" id="WP_088259528.1">
    <property type="nucleotide sequence ID" value="NZ_NIDE01000017.1"/>
</dbReference>
<dbReference type="PANTHER" id="PTHR44129">
    <property type="entry name" value="WD REPEAT-CONTAINING PROTEIN POP1"/>
    <property type="match status" value="1"/>
</dbReference>
<dbReference type="InterPro" id="IPR015943">
    <property type="entry name" value="WD40/YVTN_repeat-like_dom_sf"/>
</dbReference>
<dbReference type="CDD" id="cd00200">
    <property type="entry name" value="WD40"/>
    <property type="match status" value="1"/>
</dbReference>
<dbReference type="InterPro" id="IPR019775">
    <property type="entry name" value="WD40_repeat_CS"/>
</dbReference>
<dbReference type="OrthoDB" id="277950at2"/>
<dbReference type="EMBL" id="NIDE01000017">
    <property type="protein sequence ID" value="OWK36540.1"/>
    <property type="molecule type" value="Genomic_DNA"/>
</dbReference>
<dbReference type="PROSITE" id="PS00678">
    <property type="entry name" value="WD_REPEATS_1"/>
    <property type="match status" value="1"/>
</dbReference>
<reference evidence="5" key="1">
    <citation type="submission" date="2017-06" db="EMBL/GenBank/DDBJ databases">
        <title>Genome analysis of Fimbriiglobus ruber SP5, the first member of the order Planctomycetales with confirmed chitinolytic capability.</title>
        <authorList>
            <person name="Ravin N.V."/>
            <person name="Rakitin A.L."/>
            <person name="Ivanova A.A."/>
            <person name="Beletsky A.V."/>
            <person name="Kulichevskaya I.S."/>
            <person name="Mardanov A.V."/>
            <person name="Dedysh S.N."/>
        </authorList>
    </citation>
    <scope>NUCLEOTIDE SEQUENCE [LARGE SCALE GENOMIC DNA]</scope>
    <source>
        <strain evidence="5">SP5</strain>
    </source>
</reference>
<dbReference type="Gene3D" id="2.130.10.10">
    <property type="entry name" value="YVTN repeat-like/Quinoprotein amine dehydrogenase"/>
    <property type="match status" value="2"/>
</dbReference>
<dbReference type="PROSITE" id="PS51257">
    <property type="entry name" value="PROKAR_LIPOPROTEIN"/>
    <property type="match status" value="1"/>
</dbReference>
<comment type="caution">
    <text evidence="4">The sequence shown here is derived from an EMBL/GenBank/DDBJ whole genome shotgun (WGS) entry which is preliminary data.</text>
</comment>
<sequence>MSGWRYGTRGIVFVVVLLCSCHAAEMQKEWDGLAGSHPVTGKTMRNFDRVSSVSYSPDGSRLLIAGIRTGRGRHPDWALVYAAATFEELASLPPTKADDRNFLSSADRVISDPQGRVIITAGVQVQETPGAPQYFHELKVWDAKTFKLLWTHPSGPGRDEAFNDAAVSPDGTTLVAVTNSLGFADQPGAETVWVWDLKTWRLRTRFHGHHATMRSPGQPPYLGSTSVCSVAFAPDGRTLATCGYENRIRFWDAANEFRELDGLDGHTGAVMRLAYYPDGSRLVSASYDGTAIIWDLKTRKPAHTLKLKNVSQWKVDVAVSPDGKTIATADNVEVRLWDTATGEALETLALPYPEASCVAFSPDGKYLAVGFDDLFPKKRGGGSDGVIQWVLADHKLREPSK</sequence>
<dbReference type="SUPFAM" id="SSF50998">
    <property type="entry name" value="Quinoprotein alcohol dehydrogenase-like"/>
    <property type="match status" value="1"/>
</dbReference>
<keyword evidence="5" id="KW-1185">Reference proteome</keyword>
<dbReference type="AlphaFoldDB" id="A0A225D4N5"/>
<evidence type="ECO:0000256" key="3">
    <source>
        <dbReference type="PROSITE-ProRule" id="PRU00221"/>
    </source>
</evidence>
<feature type="repeat" description="WD" evidence="3">
    <location>
        <begin position="227"/>
        <end position="252"/>
    </location>
</feature>